<feature type="region of interest" description="Disordered" evidence="1">
    <location>
        <begin position="339"/>
        <end position="366"/>
    </location>
</feature>
<organism evidence="2 3">
    <name type="scientific">Dorcoceras hygrometricum</name>
    <dbReference type="NCBI Taxonomy" id="472368"/>
    <lineage>
        <taxon>Eukaryota</taxon>
        <taxon>Viridiplantae</taxon>
        <taxon>Streptophyta</taxon>
        <taxon>Embryophyta</taxon>
        <taxon>Tracheophyta</taxon>
        <taxon>Spermatophyta</taxon>
        <taxon>Magnoliopsida</taxon>
        <taxon>eudicotyledons</taxon>
        <taxon>Gunneridae</taxon>
        <taxon>Pentapetalae</taxon>
        <taxon>asterids</taxon>
        <taxon>lamiids</taxon>
        <taxon>Lamiales</taxon>
        <taxon>Gesneriaceae</taxon>
        <taxon>Didymocarpoideae</taxon>
        <taxon>Trichosporeae</taxon>
        <taxon>Loxocarpinae</taxon>
        <taxon>Dorcoceras</taxon>
    </lineage>
</organism>
<evidence type="ECO:0000313" key="3">
    <source>
        <dbReference type="Proteomes" id="UP000250235"/>
    </source>
</evidence>
<sequence length="418" mass="45132">MGHPPVQYIIKLTGTQGPGDRPAGAPLGPAWLPEDPANGQRRPKQHKSWKRNMRSRLSLSAHHSSVVFRYDNIVDHHSDDSVGLFRRHTSVALVTTCSQSDPIPQPAAARTPRLHQPSAVTHLFYAYVRKATNTEFNIVVLGRDLILAFCHIVSATAEPCLPAAGLGFPAAGLVIPAAGNNNNSNRIQIPNTQRRGASPGSVHIINITGIHGKGDRPAEPTLCPAWLPEDPANGPSQIGGRHSNPVVTTPMIALDFSGTTHQSASHNVAPNQVIKSICPGSICMVSPSQIGGRHSNPVVTTPMIALDFSGTTHQSASHNVAPNQFYKSTQALTTRTKLKTTKDAHPEVHASRRKTRPRFLPKTSNASNSTLLDSTLIQGLKCVAIKRAKLGEFNATKIVKNRGRKRRESAVESYGERQ</sequence>
<dbReference type="AlphaFoldDB" id="A0A2Z7C0I4"/>
<evidence type="ECO:0000256" key="1">
    <source>
        <dbReference type="SAM" id="MobiDB-lite"/>
    </source>
</evidence>
<gene>
    <name evidence="2" type="ORF">F511_14913</name>
</gene>
<feature type="compositionally biased region" description="Basic and acidic residues" evidence="1">
    <location>
        <begin position="340"/>
        <end position="350"/>
    </location>
</feature>
<protein>
    <submittedName>
        <fullName evidence="2">Uncharacterized protein</fullName>
    </submittedName>
</protein>
<keyword evidence="3" id="KW-1185">Reference proteome</keyword>
<dbReference type="EMBL" id="KV000358">
    <property type="protein sequence ID" value="KZV40343.1"/>
    <property type="molecule type" value="Genomic_DNA"/>
</dbReference>
<evidence type="ECO:0000313" key="2">
    <source>
        <dbReference type="EMBL" id="KZV40343.1"/>
    </source>
</evidence>
<feature type="compositionally biased region" description="Low complexity" evidence="1">
    <location>
        <begin position="22"/>
        <end position="33"/>
    </location>
</feature>
<dbReference type="Proteomes" id="UP000250235">
    <property type="component" value="Unassembled WGS sequence"/>
</dbReference>
<reference evidence="2 3" key="1">
    <citation type="journal article" date="2015" name="Proc. Natl. Acad. Sci. U.S.A.">
        <title>The resurrection genome of Boea hygrometrica: A blueprint for survival of dehydration.</title>
        <authorList>
            <person name="Xiao L."/>
            <person name="Yang G."/>
            <person name="Zhang L."/>
            <person name="Yang X."/>
            <person name="Zhao S."/>
            <person name="Ji Z."/>
            <person name="Zhou Q."/>
            <person name="Hu M."/>
            <person name="Wang Y."/>
            <person name="Chen M."/>
            <person name="Xu Y."/>
            <person name="Jin H."/>
            <person name="Xiao X."/>
            <person name="Hu G."/>
            <person name="Bao F."/>
            <person name="Hu Y."/>
            <person name="Wan P."/>
            <person name="Li L."/>
            <person name="Deng X."/>
            <person name="Kuang T."/>
            <person name="Xiang C."/>
            <person name="Zhu J.K."/>
            <person name="Oliver M.J."/>
            <person name="He Y."/>
        </authorList>
    </citation>
    <scope>NUCLEOTIDE SEQUENCE [LARGE SCALE GENOMIC DNA]</scope>
    <source>
        <strain evidence="3">cv. XS01</strain>
    </source>
</reference>
<proteinExistence type="predicted"/>
<accession>A0A2Z7C0I4</accession>
<name>A0A2Z7C0I4_9LAMI</name>
<feature type="compositionally biased region" description="Basic residues" evidence="1">
    <location>
        <begin position="41"/>
        <end position="54"/>
    </location>
</feature>
<feature type="region of interest" description="Disordered" evidence="1">
    <location>
        <begin position="13"/>
        <end position="55"/>
    </location>
</feature>